<reference evidence="3" key="1">
    <citation type="submission" date="2011-07" db="EMBL/GenBank/DDBJ databases">
        <authorList>
            <consortium name="Caenorhabditis brenneri Sequencing and Analysis Consortium"/>
            <person name="Wilson R.K."/>
        </authorList>
    </citation>
    <scope>NUCLEOTIDE SEQUENCE [LARGE SCALE GENOMIC DNA]</scope>
    <source>
        <strain evidence="3">PB2801</strain>
    </source>
</reference>
<protein>
    <submittedName>
        <fullName evidence="2">Uncharacterized protein</fullName>
    </submittedName>
</protein>
<dbReference type="eggNOG" id="ENOG502THHZ">
    <property type="taxonomic scope" value="Eukaryota"/>
</dbReference>
<feature type="region of interest" description="Disordered" evidence="1">
    <location>
        <begin position="1"/>
        <end position="94"/>
    </location>
</feature>
<evidence type="ECO:0000313" key="2">
    <source>
        <dbReference type="EMBL" id="EGT38544.1"/>
    </source>
</evidence>
<organism evidence="3">
    <name type="scientific">Caenorhabditis brenneri</name>
    <name type="common">Nematode worm</name>
    <dbReference type="NCBI Taxonomy" id="135651"/>
    <lineage>
        <taxon>Eukaryota</taxon>
        <taxon>Metazoa</taxon>
        <taxon>Ecdysozoa</taxon>
        <taxon>Nematoda</taxon>
        <taxon>Chromadorea</taxon>
        <taxon>Rhabditida</taxon>
        <taxon>Rhabditina</taxon>
        <taxon>Rhabditomorpha</taxon>
        <taxon>Rhabditoidea</taxon>
        <taxon>Rhabditidae</taxon>
        <taxon>Peloderinae</taxon>
        <taxon>Caenorhabditis</taxon>
    </lineage>
</organism>
<dbReference type="AlphaFoldDB" id="G0NVT7"/>
<dbReference type="Proteomes" id="UP000008068">
    <property type="component" value="Unassembled WGS sequence"/>
</dbReference>
<gene>
    <name evidence="2" type="ORF">CAEBREN_31527</name>
</gene>
<dbReference type="InParanoid" id="G0NVT7"/>
<keyword evidence="3" id="KW-1185">Reference proteome</keyword>
<dbReference type="FunCoup" id="G0NVT7">
    <property type="interactions" value="1899"/>
</dbReference>
<feature type="compositionally biased region" description="Acidic residues" evidence="1">
    <location>
        <begin position="69"/>
        <end position="79"/>
    </location>
</feature>
<proteinExistence type="predicted"/>
<accession>G0NVT7</accession>
<dbReference type="EMBL" id="GL379959">
    <property type="protein sequence ID" value="EGT38544.1"/>
    <property type="molecule type" value="Genomic_DNA"/>
</dbReference>
<dbReference type="STRING" id="135651.G0NVT7"/>
<dbReference type="OrthoDB" id="5876931at2759"/>
<evidence type="ECO:0000256" key="1">
    <source>
        <dbReference type="SAM" id="MobiDB-lite"/>
    </source>
</evidence>
<sequence>MAPKTRSSSRKLIGVTDNATTTQRQKNSKSDAPNPEKSFDCVNIEGNVNEEEESIETMSIEKQKQTELDTSDEETESDSESVSSSSAEDSDDDYELELNKIGILKKSCKHGSSGEEDIVRDIEKKIERETKKKRIRQKENRFLKGQVSDSEDVICEFEPTDLAKLRRRRLYRRKMILTTDVDWDDPEIDMRAAKRLFRELESEDECSDQSEEDEADIIGHNLPVYMSRNSTERVSQIIELKVAPFSEKLACFKKTLHTSSQLDAHEKCNNFLNDIATEQKMETEYKLLREIQQKINEKSTESNVNSFEDNHDNFNDSDHLQLMEDDFGDFSMDNDFYEPDIRDEEDYTFY</sequence>
<evidence type="ECO:0000313" key="3">
    <source>
        <dbReference type="Proteomes" id="UP000008068"/>
    </source>
</evidence>
<dbReference type="HOGENOM" id="CLU_671301_0_0_1"/>
<name>G0NVT7_CAEBE</name>